<evidence type="ECO:0000256" key="2">
    <source>
        <dbReference type="ARBA" id="ARBA00022540"/>
    </source>
</evidence>
<dbReference type="OrthoDB" id="9806014at2"/>
<dbReference type="InterPro" id="IPR019814">
    <property type="entry name" value="Translation_initiation_fac_3_N"/>
</dbReference>
<dbReference type="GO" id="GO:0032790">
    <property type="term" value="P:ribosome disassembly"/>
    <property type="evidence" value="ECO:0007669"/>
    <property type="project" value="TreeGrafter"/>
</dbReference>
<name>A0A411YGX0_9ACTN</name>
<dbReference type="FunFam" id="3.10.20.80:FF:000001">
    <property type="entry name" value="Translation initiation factor IF-3"/>
    <property type="match status" value="1"/>
</dbReference>
<protein>
    <recommendedName>
        <fullName evidence="4 5">Translation initiation factor IF-3</fullName>
    </recommendedName>
</protein>
<evidence type="ECO:0000256" key="4">
    <source>
        <dbReference type="HAMAP-Rule" id="MF_00080"/>
    </source>
</evidence>
<dbReference type="EMBL" id="CP036402">
    <property type="protein sequence ID" value="QBI20437.1"/>
    <property type="molecule type" value="Genomic_DNA"/>
</dbReference>
<dbReference type="GO" id="GO:0016020">
    <property type="term" value="C:membrane"/>
    <property type="evidence" value="ECO:0007669"/>
    <property type="project" value="TreeGrafter"/>
</dbReference>
<comment type="function">
    <text evidence="4">IF-3 binds to the 30S ribosomal subunit and shifts the equilibrium between 70S ribosomes and their 50S and 30S subunits in favor of the free subunits, thus enhancing the availability of 30S subunits on which protein synthesis initiation begins.</text>
</comment>
<dbReference type="SUPFAM" id="SSF54364">
    <property type="entry name" value="Translation initiation factor IF3, N-terminal domain"/>
    <property type="match status" value="1"/>
</dbReference>
<evidence type="ECO:0000313" key="8">
    <source>
        <dbReference type="EMBL" id="QBI20437.1"/>
    </source>
</evidence>
<dbReference type="GO" id="GO:0043022">
    <property type="term" value="F:ribosome binding"/>
    <property type="evidence" value="ECO:0007669"/>
    <property type="project" value="UniProtKB-ARBA"/>
</dbReference>
<dbReference type="AlphaFoldDB" id="A0A411YGX0"/>
<keyword evidence="9" id="KW-1185">Reference proteome</keyword>
<gene>
    <name evidence="4" type="primary">infC</name>
    <name evidence="8" type="ORF">ER308_13265</name>
</gene>
<proteinExistence type="inferred from homology"/>
<reference evidence="8 9" key="1">
    <citation type="submission" date="2019-01" db="EMBL/GenBank/DDBJ databases">
        <title>Egibacter rhizosphaerae EGI 80759T.</title>
        <authorList>
            <person name="Chen D.-D."/>
            <person name="Tian Y."/>
            <person name="Jiao J.-Y."/>
            <person name="Zhang X.-T."/>
            <person name="Zhang Y.-G."/>
            <person name="Zhang Y."/>
            <person name="Xiao M."/>
            <person name="Shu W.-S."/>
            <person name="Li W.-J."/>
        </authorList>
    </citation>
    <scope>NUCLEOTIDE SEQUENCE [LARGE SCALE GENOMIC DNA]</scope>
    <source>
        <strain evidence="8 9">EGI 80759</strain>
    </source>
</reference>
<feature type="domain" description="Translation initiation factor 3 N-terminal" evidence="7">
    <location>
        <begin position="18"/>
        <end position="87"/>
    </location>
</feature>
<keyword evidence="4" id="KW-0963">Cytoplasm</keyword>
<organism evidence="8 9">
    <name type="scientific">Egibacter rhizosphaerae</name>
    <dbReference type="NCBI Taxonomy" id="1670831"/>
    <lineage>
        <taxon>Bacteria</taxon>
        <taxon>Bacillati</taxon>
        <taxon>Actinomycetota</taxon>
        <taxon>Nitriliruptoria</taxon>
        <taxon>Egibacterales</taxon>
        <taxon>Egibacteraceae</taxon>
        <taxon>Egibacter</taxon>
    </lineage>
</organism>
<keyword evidence="2 4" id="KW-0396">Initiation factor</keyword>
<dbReference type="Pfam" id="PF05198">
    <property type="entry name" value="IF3_N"/>
    <property type="match status" value="1"/>
</dbReference>
<dbReference type="PANTHER" id="PTHR10938">
    <property type="entry name" value="TRANSLATION INITIATION FACTOR IF-3"/>
    <property type="match status" value="1"/>
</dbReference>
<dbReference type="InterPro" id="IPR036788">
    <property type="entry name" value="T_IF-3_C_sf"/>
</dbReference>
<dbReference type="InterPro" id="IPR019815">
    <property type="entry name" value="Translation_initiation_fac_3_C"/>
</dbReference>
<accession>A0A411YGX0</accession>
<dbReference type="FunFam" id="3.30.110.10:FF:000001">
    <property type="entry name" value="Translation initiation factor IF-3"/>
    <property type="match status" value="1"/>
</dbReference>
<dbReference type="HAMAP" id="MF_00080">
    <property type="entry name" value="IF_3"/>
    <property type="match status" value="1"/>
</dbReference>
<dbReference type="Gene3D" id="3.30.110.10">
    <property type="entry name" value="Translation initiation factor 3 (IF-3), C-terminal domain"/>
    <property type="match status" value="1"/>
</dbReference>
<dbReference type="Gene3D" id="3.10.20.80">
    <property type="entry name" value="Translation initiation factor 3 (IF-3), N-terminal domain"/>
    <property type="match status" value="1"/>
</dbReference>
<comment type="similarity">
    <text evidence="1 4">Belongs to the IF-3 family.</text>
</comment>
<comment type="subunit">
    <text evidence="4">Monomer.</text>
</comment>
<dbReference type="GO" id="GO:0003743">
    <property type="term" value="F:translation initiation factor activity"/>
    <property type="evidence" value="ECO:0007669"/>
    <property type="project" value="UniProtKB-UniRule"/>
</dbReference>
<sequence length="192" mass="21887">MCRATDDPGGPLADRPAINAEIRSKEVRLVGPEGKQVGVVPLKIAIDAAEELGMDLVEVAPNASPPVAKVMDYGKHQYEQERAEREQRKQQKGGGQKSIRLRPKIDDHDFETKVRHARQFLEDGHSVRVQIMFRRRELRRPEMGARVLDRFAEEISDVANVDSRSQMEGRFITMTFSPKSKKERQQQGQQQE</sequence>
<evidence type="ECO:0000313" key="9">
    <source>
        <dbReference type="Proteomes" id="UP000291469"/>
    </source>
</evidence>
<feature type="domain" description="Translation initiation factor 3 C-terminal" evidence="6">
    <location>
        <begin position="97"/>
        <end position="179"/>
    </location>
</feature>
<dbReference type="Pfam" id="PF00707">
    <property type="entry name" value="IF3_C"/>
    <property type="match status" value="1"/>
</dbReference>
<dbReference type="GO" id="GO:0005829">
    <property type="term" value="C:cytosol"/>
    <property type="evidence" value="ECO:0007669"/>
    <property type="project" value="TreeGrafter"/>
</dbReference>
<evidence type="ECO:0000256" key="1">
    <source>
        <dbReference type="ARBA" id="ARBA00005439"/>
    </source>
</evidence>
<keyword evidence="3 4" id="KW-0648">Protein biosynthesis</keyword>
<comment type="subcellular location">
    <subcellularLocation>
        <location evidence="4">Cytoplasm</location>
    </subcellularLocation>
</comment>
<dbReference type="InterPro" id="IPR036787">
    <property type="entry name" value="T_IF-3_N_sf"/>
</dbReference>
<dbReference type="Proteomes" id="UP000291469">
    <property type="component" value="Chromosome"/>
</dbReference>
<dbReference type="KEGG" id="erz:ER308_13265"/>
<dbReference type="NCBIfam" id="TIGR00168">
    <property type="entry name" value="infC"/>
    <property type="match status" value="1"/>
</dbReference>
<dbReference type="PANTHER" id="PTHR10938:SF0">
    <property type="entry name" value="TRANSLATION INITIATION FACTOR IF-3, MITOCHONDRIAL"/>
    <property type="match status" value="1"/>
</dbReference>
<evidence type="ECO:0000256" key="5">
    <source>
        <dbReference type="NCBIfam" id="TIGR00168"/>
    </source>
</evidence>
<evidence type="ECO:0000256" key="3">
    <source>
        <dbReference type="ARBA" id="ARBA00022917"/>
    </source>
</evidence>
<dbReference type="InterPro" id="IPR001288">
    <property type="entry name" value="Translation_initiation_fac_3"/>
</dbReference>
<evidence type="ECO:0000259" key="6">
    <source>
        <dbReference type="Pfam" id="PF00707"/>
    </source>
</evidence>
<dbReference type="SUPFAM" id="SSF55200">
    <property type="entry name" value="Translation initiation factor IF3, C-terminal domain"/>
    <property type="match status" value="1"/>
</dbReference>
<evidence type="ECO:0000259" key="7">
    <source>
        <dbReference type="Pfam" id="PF05198"/>
    </source>
</evidence>